<evidence type="ECO:0000256" key="1">
    <source>
        <dbReference type="ARBA" id="ARBA00022614"/>
    </source>
</evidence>
<dbReference type="InterPro" id="IPR003591">
    <property type="entry name" value="Leu-rich_rpt_typical-subtyp"/>
</dbReference>
<dbReference type="InterPro" id="IPR036383">
    <property type="entry name" value="TSP1_rpt_sf"/>
</dbReference>
<dbReference type="RefSeq" id="XP_014672843.1">
    <property type="nucleotide sequence ID" value="XM_014817357.1"/>
</dbReference>
<sequence>MFGSFVLHTFFTRQLMTVVLLLTAVTDVGRLAAAAAAVPTQLCSLCDCNSDATNVRSFLYVLCRSDVAESDMWTAVSAVPRRAAEVYLNPAFDFKISRDAFAGWTITKLYVGGFGETLGGGTVRAFEDGALEGLGLKQLDLSLNKLQSIGRDTFSGLRGSQLVFLNLEGNAIENIELDAFRGIPLEGINLRRNRIQRIARGIFEDVPKERLLLEGNPLYCDCCLGALVSAPVGGSEVPPSEIDGACAAPLNLAGRAIDSLKQDELHCDKNSLCLREGIATTVAQRLTPPTTLPSTVTPTPSPKLSPTMPPTSMSTQPLGSWSSWTYDSSCSNRCGGGGTTTRRRTCQPPSAACKGQQKEETACNRPCVVSGRKRKPCHIIKQNGKIKKLKHCQTWCRSGYAYSQQTGTCIAIF</sequence>
<dbReference type="PANTHER" id="PTHR24369:SF211">
    <property type="entry name" value="LEUCINE-RICH REPEAT-CONTAINING PROTEIN 15-LIKE"/>
    <property type="match status" value="1"/>
</dbReference>
<dbReference type="SUPFAM" id="SSF82895">
    <property type="entry name" value="TSP-1 type 1 repeat"/>
    <property type="match status" value="1"/>
</dbReference>
<dbReference type="SMART" id="SM00209">
    <property type="entry name" value="TSP1"/>
    <property type="match status" value="1"/>
</dbReference>
<dbReference type="InterPro" id="IPR000884">
    <property type="entry name" value="TSP1_rpt"/>
</dbReference>
<organism evidence="5 7">
    <name type="scientific">Priapulus caudatus</name>
    <name type="common">Priapulid worm</name>
    <dbReference type="NCBI Taxonomy" id="37621"/>
    <lineage>
        <taxon>Eukaryota</taxon>
        <taxon>Metazoa</taxon>
        <taxon>Ecdysozoa</taxon>
        <taxon>Scalidophora</taxon>
        <taxon>Priapulida</taxon>
        <taxon>Priapulimorpha</taxon>
        <taxon>Priapulimorphida</taxon>
        <taxon>Priapulidae</taxon>
        <taxon>Priapulus</taxon>
    </lineage>
</organism>
<dbReference type="SMART" id="SM00369">
    <property type="entry name" value="LRR_TYP"/>
    <property type="match status" value="3"/>
</dbReference>
<name>A0ABM1EKX3_PRICU</name>
<keyword evidence="5" id="KW-1185">Reference proteome</keyword>
<dbReference type="InterPro" id="IPR001611">
    <property type="entry name" value="Leu-rich_rpt"/>
</dbReference>
<evidence type="ECO:0000256" key="4">
    <source>
        <dbReference type="SAM" id="SignalP"/>
    </source>
</evidence>
<keyword evidence="1" id="KW-0433">Leucine-rich repeat</keyword>
<evidence type="ECO:0000313" key="5">
    <source>
        <dbReference type="Proteomes" id="UP000695022"/>
    </source>
</evidence>
<feature type="region of interest" description="Disordered" evidence="3">
    <location>
        <begin position="288"/>
        <end position="318"/>
    </location>
</feature>
<feature type="chain" id="PRO_5045022231" evidence="4">
    <location>
        <begin position="31"/>
        <end position="413"/>
    </location>
</feature>
<dbReference type="Proteomes" id="UP000695022">
    <property type="component" value="Unplaced"/>
</dbReference>
<dbReference type="PROSITE" id="PS51450">
    <property type="entry name" value="LRR"/>
    <property type="match status" value="1"/>
</dbReference>
<dbReference type="SUPFAM" id="SSF52058">
    <property type="entry name" value="L domain-like"/>
    <property type="match status" value="1"/>
</dbReference>
<gene>
    <name evidence="6 7" type="primary">LOC106813261</name>
</gene>
<evidence type="ECO:0000313" key="6">
    <source>
        <dbReference type="RefSeq" id="XP_014672843.1"/>
    </source>
</evidence>
<feature type="compositionally biased region" description="Pro residues" evidence="3">
    <location>
        <begin position="299"/>
        <end position="309"/>
    </location>
</feature>
<feature type="compositionally biased region" description="Low complexity" evidence="3">
    <location>
        <begin position="288"/>
        <end position="298"/>
    </location>
</feature>
<reference evidence="6 7" key="1">
    <citation type="submission" date="2025-05" db="UniProtKB">
        <authorList>
            <consortium name="RefSeq"/>
        </authorList>
    </citation>
    <scope>IDENTIFICATION</scope>
</reference>
<proteinExistence type="predicted"/>
<dbReference type="InterPro" id="IPR050541">
    <property type="entry name" value="LRR_TM_domain-containing"/>
</dbReference>
<protein>
    <submittedName>
        <fullName evidence="6 7">Slit homolog 1 protein-like isoform X1</fullName>
    </submittedName>
</protein>
<dbReference type="Pfam" id="PF13855">
    <property type="entry name" value="LRR_8"/>
    <property type="match status" value="1"/>
</dbReference>
<keyword evidence="2" id="KW-0677">Repeat</keyword>
<dbReference type="PANTHER" id="PTHR24369">
    <property type="entry name" value="ANTIGEN BSP, PUTATIVE-RELATED"/>
    <property type="match status" value="1"/>
</dbReference>
<accession>A0ABM1EKX3</accession>
<dbReference type="Gene3D" id="3.80.10.10">
    <property type="entry name" value="Ribonuclease Inhibitor"/>
    <property type="match status" value="1"/>
</dbReference>
<dbReference type="PROSITE" id="PS50092">
    <property type="entry name" value="TSP1"/>
    <property type="match status" value="1"/>
</dbReference>
<evidence type="ECO:0000313" key="7">
    <source>
        <dbReference type="RefSeq" id="XP_014672844.1"/>
    </source>
</evidence>
<dbReference type="GeneID" id="106813261"/>
<evidence type="ECO:0000256" key="3">
    <source>
        <dbReference type="SAM" id="MobiDB-lite"/>
    </source>
</evidence>
<feature type="signal peptide" evidence="4">
    <location>
        <begin position="1"/>
        <end position="30"/>
    </location>
</feature>
<evidence type="ECO:0000256" key="2">
    <source>
        <dbReference type="ARBA" id="ARBA00022737"/>
    </source>
</evidence>
<dbReference type="Gene3D" id="2.20.100.10">
    <property type="entry name" value="Thrombospondin type-1 (TSP1) repeat"/>
    <property type="match status" value="1"/>
</dbReference>
<dbReference type="InterPro" id="IPR032675">
    <property type="entry name" value="LRR_dom_sf"/>
</dbReference>
<dbReference type="RefSeq" id="XP_014672844.1">
    <property type="nucleotide sequence ID" value="XM_014817358.1"/>
</dbReference>
<keyword evidence="4" id="KW-0732">Signal</keyword>